<protein>
    <submittedName>
        <fullName evidence="2">MazG-like nucleotide pyrophosphohydrolase family protein</fullName>
    </submittedName>
</protein>
<sequence>MKLNDYQKKAMRTDVKLEDEKQNILNAAMGMSGEAAETLEHMKKVLFQGHKLDKAKLIEETGDVFWYVAKMAEALGIDLSCIASYNIAKLEARYPKGFEAKRSIDRDEEK</sequence>
<dbReference type="AlphaFoldDB" id="A0A4R2K9V3"/>
<dbReference type="OrthoDB" id="350573at2"/>
<accession>A0A4R2K9V3</accession>
<dbReference type="PIRSF" id="PIRSF006639">
    <property type="entry name" value="UCP006639_pph"/>
    <property type="match status" value="1"/>
</dbReference>
<keyword evidence="2" id="KW-0378">Hydrolase</keyword>
<dbReference type="Proteomes" id="UP000294919">
    <property type="component" value="Unassembled WGS sequence"/>
</dbReference>
<proteinExistence type="predicted"/>
<evidence type="ECO:0000313" key="2">
    <source>
        <dbReference type="EMBL" id="TCO69534.1"/>
    </source>
</evidence>
<dbReference type="GO" id="GO:0016787">
    <property type="term" value="F:hydrolase activity"/>
    <property type="evidence" value="ECO:0007669"/>
    <property type="project" value="UniProtKB-KW"/>
</dbReference>
<keyword evidence="3" id="KW-1185">Reference proteome</keyword>
<comment type="caution">
    <text evidence="2">The sequence shown here is derived from an EMBL/GenBank/DDBJ whole genome shotgun (WGS) entry which is preliminary data.</text>
</comment>
<evidence type="ECO:0000259" key="1">
    <source>
        <dbReference type="Pfam" id="PF03819"/>
    </source>
</evidence>
<dbReference type="Pfam" id="PF03819">
    <property type="entry name" value="MazG"/>
    <property type="match status" value="1"/>
</dbReference>
<dbReference type="InterPro" id="IPR004518">
    <property type="entry name" value="MazG-like_dom"/>
</dbReference>
<gene>
    <name evidence="2" type="ORF">EV214_13158</name>
</gene>
<dbReference type="SUPFAM" id="SSF101386">
    <property type="entry name" value="all-alpha NTP pyrophosphatases"/>
    <property type="match status" value="1"/>
</dbReference>
<evidence type="ECO:0000313" key="3">
    <source>
        <dbReference type="Proteomes" id="UP000294919"/>
    </source>
</evidence>
<organism evidence="2 3">
    <name type="scientific">Marinisporobacter balticus</name>
    <dbReference type="NCBI Taxonomy" id="2018667"/>
    <lineage>
        <taxon>Bacteria</taxon>
        <taxon>Bacillati</taxon>
        <taxon>Bacillota</taxon>
        <taxon>Clostridia</taxon>
        <taxon>Peptostreptococcales</taxon>
        <taxon>Thermotaleaceae</taxon>
        <taxon>Marinisporobacter</taxon>
    </lineage>
</organism>
<dbReference type="EMBL" id="SLWV01000031">
    <property type="protein sequence ID" value="TCO69534.1"/>
    <property type="molecule type" value="Genomic_DNA"/>
</dbReference>
<dbReference type="RefSeq" id="WP_132247547.1">
    <property type="nucleotide sequence ID" value="NZ_SLWV01000031.1"/>
</dbReference>
<dbReference type="InterPro" id="IPR011379">
    <property type="entry name" value="MazG-related_GP37"/>
</dbReference>
<name>A0A4R2K9V3_9FIRM</name>
<reference evidence="2 3" key="1">
    <citation type="submission" date="2019-03" db="EMBL/GenBank/DDBJ databases">
        <title>Genomic Encyclopedia of Type Strains, Phase IV (KMG-IV): sequencing the most valuable type-strain genomes for metagenomic binning, comparative biology and taxonomic classification.</title>
        <authorList>
            <person name="Goeker M."/>
        </authorList>
    </citation>
    <scope>NUCLEOTIDE SEQUENCE [LARGE SCALE GENOMIC DNA]</scope>
    <source>
        <strain evidence="2 3">DSM 102940</strain>
    </source>
</reference>
<feature type="domain" description="NTP pyrophosphohydrolase MazG-like" evidence="1">
    <location>
        <begin position="29"/>
        <end position="98"/>
    </location>
</feature>
<dbReference type="Gene3D" id="1.10.287.1080">
    <property type="entry name" value="MazG-like"/>
    <property type="match status" value="1"/>
</dbReference>
<dbReference type="CDD" id="cd11541">
    <property type="entry name" value="NTP-PPase_u4"/>
    <property type="match status" value="1"/>
</dbReference>